<keyword evidence="1" id="KW-0732">Signal</keyword>
<evidence type="ECO:0000256" key="1">
    <source>
        <dbReference type="SAM" id="SignalP"/>
    </source>
</evidence>
<protein>
    <recommendedName>
        <fullName evidence="4">SnoaL-like domain-containing protein</fullName>
    </recommendedName>
</protein>
<evidence type="ECO:0000313" key="2">
    <source>
        <dbReference type="EMBL" id="QJB70275.1"/>
    </source>
</evidence>
<organism evidence="2 3">
    <name type="scientific">Parasphingorhabdus halotolerans</name>
    <dbReference type="NCBI Taxonomy" id="2725558"/>
    <lineage>
        <taxon>Bacteria</taxon>
        <taxon>Pseudomonadati</taxon>
        <taxon>Pseudomonadota</taxon>
        <taxon>Alphaproteobacteria</taxon>
        <taxon>Sphingomonadales</taxon>
        <taxon>Sphingomonadaceae</taxon>
        <taxon>Parasphingorhabdus</taxon>
    </lineage>
</organism>
<feature type="signal peptide" evidence="1">
    <location>
        <begin position="1"/>
        <end position="18"/>
    </location>
</feature>
<name>A0A6H2DQP2_9SPHN</name>
<dbReference type="AlphaFoldDB" id="A0A6H2DQP2"/>
<dbReference type="RefSeq" id="WP_168820541.1">
    <property type="nucleotide sequence ID" value="NZ_CP051217.1"/>
</dbReference>
<reference evidence="2 3" key="1">
    <citation type="submission" date="2020-04" db="EMBL/GenBank/DDBJ databases">
        <title>Genome sequence for Sphingorhabdus sp. strain M1.</title>
        <authorList>
            <person name="Park S.-J."/>
        </authorList>
    </citation>
    <scope>NUCLEOTIDE SEQUENCE [LARGE SCALE GENOMIC DNA]</scope>
    <source>
        <strain evidence="2 3">JK6</strain>
    </source>
</reference>
<evidence type="ECO:0008006" key="4">
    <source>
        <dbReference type="Google" id="ProtNLM"/>
    </source>
</evidence>
<dbReference type="Proteomes" id="UP000501600">
    <property type="component" value="Chromosome"/>
</dbReference>
<dbReference type="KEGG" id="phao:HF685_14150"/>
<feature type="chain" id="PRO_5026003415" description="SnoaL-like domain-containing protein" evidence="1">
    <location>
        <begin position="19"/>
        <end position="79"/>
    </location>
</feature>
<keyword evidence="3" id="KW-1185">Reference proteome</keyword>
<sequence>MRYLIALLPMFWTVPATAQEDDRQAVIEVVERFFEAINTNDADTYASLQLDDGMTYAQIYGEDGKRMIFGGFETLLDYK</sequence>
<dbReference type="EMBL" id="CP051217">
    <property type="protein sequence ID" value="QJB70275.1"/>
    <property type="molecule type" value="Genomic_DNA"/>
</dbReference>
<gene>
    <name evidence="2" type="ORF">HF685_14150</name>
</gene>
<dbReference type="Gene3D" id="3.10.450.50">
    <property type="match status" value="1"/>
</dbReference>
<proteinExistence type="predicted"/>
<dbReference type="InterPro" id="IPR032710">
    <property type="entry name" value="NTF2-like_dom_sf"/>
</dbReference>
<accession>A0A6H2DQP2</accession>
<evidence type="ECO:0000313" key="3">
    <source>
        <dbReference type="Proteomes" id="UP000501600"/>
    </source>
</evidence>
<dbReference type="SUPFAM" id="SSF54427">
    <property type="entry name" value="NTF2-like"/>
    <property type="match status" value="1"/>
</dbReference>